<evidence type="ECO:0008006" key="3">
    <source>
        <dbReference type="Google" id="ProtNLM"/>
    </source>
</evidence>
<dbReference type="EMBL" id="CADCXV010000776">
    <property type="protein sequence ID" value="CAB0035239.1"/>
    <property type="molecule type" value="Genomic_DNA"/>
</dbReference>
<dbReference type="AlphaFoldDB" id="A0A6H5IHR5"/>
<organism evidence="1 2">
    <name type="scientific">Trichogramma brassicae</name>
    <dbReference type="NCBI Taxonomy" id="86971"/>
    <lineage>
        <taxon>Eukaryota</taxon>
        <taxon>Metazoa</taxon>
        <taxon>Ecdysozoa</taxon>
        <taxon>Arthropoda</taxon>
        <taxon>Hexapoda</taxon>
        <taxon>Insecta</taxon>
        <taxon>Pterygota</taxon>
        <taxon>Neoptera</taxon>
        <taxon>Endopterygota</taxon>
        <taxon>Hymenoptera</taxon>
        <taxon>Apocrita</taxon>
        <taxon>Proctotrupomorpha</taxon>
        <taxon>Chalcidoidea</taxon>
        <taxon>Trichogrammatidae</taxon>
        <taxon>Trichogramma</taxon>
    </lineage>
</organism>
<dbReference type="PANTHER" id="PTHR44590">
    <property type="entry name" value="CARBOXYLIC ESTER HYDROLASE-RELATED"/>
    <property type="match status" value="1"/>
</dbReference>
<gene>
    <name evidence="1" type="ORF">TBRA_LOCUS7137</name>
</gene>
<evidence type="ECO:0000313" key="1">
    <source>
        <dbReference type="EMBL" id="CAB0035239.1"/>
    </source>
</evidence>
<feature type="non-terminal residue" evidence="1">
    <location>
        <position position="425"/>
    </location>
</feature>
<dbReference type="InterPro" id="IPR029058">
    <property type="entry name" value="AB_hydrolase_fold"/>
</dbReference>
<dbReference type="Proteomes" id="UP000479190">
    <property type="component" value="Unassembled WGS sequence"/>
</dbReference>
<name>A0A6H5IHR5_9HYME</name>
<evidence type="ECO:0000313" key="2">
    <source>
        <dbReference type="Proteomes" id="UP000479190"/>
    </source>
</evidence>
<keyword evidence="2" id="KW-1185">Reference proteome</keyword>
<dbReference type="OrthoDB" id="7678507at2759"/>
<protein>
    <recommendedName>
        <fullName evidence="3">Carboxylesterase type B domain-containing protein</fullName>
    </recommendedName>
</protein>
<dbReference type="SUPFAM" id="SSF53474">
    <property type="entry name" value="alpha/beta-Hydrolases"/>
    <property type="match status" value="2"/>
</dbReference>
<reference evidence="1 2" key="1">
    <citation type="submission" date="2020-02" db="EMBL/GenBank/DDBJ databases">
        <authorList>
            <person name="Ferguson B K."/>
        </authorList>
    </citation>
    <scope>NUCLEOTIDE SEQUENCE [LARGE SCALE GENOMIC DNA]</scope>
</reference>
<sequence>MLTLGRLFRSTATTYLKKTMESKRALTVIVKTEDGKIKGHVLDNVDKDVEYFSLRGTPYAEPPIDDLRFRELEKVQLSMVPTQDAKSKNPVLPEPIRELAKKGIDVPLIIGYNSHEGIIRFLGTCHGDELGCLFHAEARRERIPEGTRDRTAMERITTMWTNFAKFGVWSNSSRQWCMHTLTRRDARDCIGVLLHPRATTRVRASTVQTCSLARAEQPRVPTISSYVLLWFIRVHLSRTTRDNASKMLLPMLPWPGRSLVDQEPREAFGWRTAGRSCPRMHLTQLIDVAKVTFREQGFAYLVFLYGAKKNLNTRKENRDYFSSYSYIFRVNRAQQLHLNLKCIRPAPRESERMGRGALLAQRDAFRLMKLGSWNPCESACKDILKDVALSNILPGFEFFSAFVNFMYDGTKWLLCVAYIVNLRKL</sequence>
<dbReference type="Gene3D" id="3.40.50.1820">
    <property type="entry name" value="alpha/beta hydrolase"/>
    <property type="match status" value="2"/>
</dbReference>
<accession>A0A6H5IHR5</accession>
<proteinExistence type="predicted"/>
<dbReference type="PANTHER" id="PTHR44590:SF4">
    <property type="entry name" value="CARBOXYLIC ESTER HYDROLASE"/>
    <property type="match status" value="1"/>
</dbReference>